<proteinExistence type="predicted"/>
<organism evidence="1 2">
    <name type="scientific">Bauhinia variegata</name>
    <name type="common">Purple orchid tree</name>
    <name type="synonym">Phanera variegata</name>
    <dbReference type="NCBI Taxonomy" id="167791"/>
    <lineage>
        <taxon>Eukaryota</taxon>
        <taxon>Viridiplantae</taxon>
        <taxon>Streptophyta</taxon>
        <taxon>Embryophyta</taxon>
        <taxon>Tracheophyta</taxon>
        <taxon>Spermatophyta</taxon>
        <taxon>Magnoliopsida</taxon>
        <taxon>eudicotyledons</taxon>
        <taxon>Gunneridae</taxon>
        <taxon>Pentapetalae</taxon>
        <taxon>rosids</taxon>
        <taxon>fabids</taxon>
        <taxon>Fabales</taxon>
        <taxon>Fabaceae</taxon>
        <taxon>Cercidoideae</taxon>
        <taxon>Cercideae</taxon>
        <taxon>Bauhiniinae</taxon>
        <taxon>Bauhinia</taxon>
    </lineage>
</organism>
<gene>
    <name evidence="1" type="ORF">L6164_007599</name>
</gene>
<dbReference type="Proteomes" id="UP000828941">
    <property type="component" value="Chromosome 4"/>
</dbReference>
<comment type="caution">
    <text evidence="1">The sequence shown here is derived from an EMBL/GenBank/DDBJ whole genome shotgun (WGS) entry which is preliminary data.</text>
</comment>
<evidence type="ECO:0000313" key="2">
    <source>
        <dbReference type="Proteomes" id="UP000828941"/>
    </source>
</evidence>
<accession>A0ACB9PF61</accession>
<reference evidence="1 2" key="1">
    <citation type="journal article" date="2022" name="DNA Res.">
        <title>Chromosomal-level genome assembly of the orchid tree Bauhinia variegata (Leguminosae; Cercidoideae) supports the allotetraploid origin hypothesis of Bauhinia.</title>
        <authorList>
            <person name="Zhong Y."/>
            <person name="Chen Y."/>
            <person name="Zheng D."/>
            <person name="Pang J."/>
            <person name="Liu Y."/>
            <person name="Luo S."/>
            <person name="Meng S."/>
            <person name="Qian L."/>
            <person name="Wei D."/>
            <person name="Dai S."/>
            <person name="Zhou R."/>
        </authorList>
    </citation>
    <scope>NUCLEOTIDE SEQUENCE [LARGE SCALE GENOMIC DNA]</scope>
    <source>
        <strain evidence="1">BV-YZ2020</strain>
    </source>
</reference>
<keyword evidence="2" id="KW-1185">Reference proteome</keyword>
<sequence length="258" mass="29665">MGLGGTQKGLRKGPWTHEEDSLLCEYVTLHGDCSWSSVARFAGLNRSGKSCRLRWVNYLKPGLKKGKITPQEESIIFELHAVLGNKWSTIAKYLPGRTDNEIKNFWRTNFKNKDLKPSSKEFEKRRAQGLNQIKRVQQGEKQLPECNVKTRTEKEQTEAQEKKQEMAFINPSIEDQEITSFWSDMMGYEGILVNLWNLDEQPQGHHADNLNQFSNYAMPNQATFGGDTSKLAAQINQDKTFDLDEVFNNLCYEKYVFG</sequence>
<name>A0ACB9PF61_BAUVA</name>
<protein>
    <submittedName>
        <fullName evidence="1">Uncharacterized protein</fullName>
    </submittedName>
</protein>
<dbReference type="EMBL" id="CM039429">
    <property type="protein sequence ID" value="KAI4346727.1"/>
    <property type="molecule type" value="Genomic_DNA"/>
</dbReference>
<evidence type="ECO:0000313" key="1">
    <source>
        <dbReference type="EMBL" id="KAI4346727.1"/>
    </source>
</evidence>